<dbReference type="PANTHER" id="PTHR28283">
    <property type="entry name" value="3',5'-CYCLIC-NUCLEOTIDE PHOSPHODIESTERASE 1"/>
    <property type="match status" value="1"/>
</dbReference>
<evidence type="ECO:0000313" key="3">
    <source>
        <dbReference type="Proteomes" id="UP001447188"/>
    </source>
</evidence>
<reference evidence="2 3" key="1">
    <citation type="submission" date="2024-02" db="EMBL/GenBank/DDBJ databases">
        <title>Discinaceae phylogenomics.</title>
        <authorList>
            <person name="Dirks A.C."/>
            <person name="James T.Y."/>
        </authorList>
    </citation>
    <scope>NUCLEOTIDE SEQUENCE [LARGE SCALE GENOMIC DNA]</scope>
    <source>
        <strain evidence="2 3">ACD0624</strain>
    </source>
</reference>
<dbReference type="GO" id="GO:0004114">
    <property type="term" value="F:3',5'-cyclic-nucleotide phosphodiesterase activity"/>
    <property type="evidence" value="ECO:0007669"/>
    <property type="project" value="UniProtKB-EC"/>
</dbReference>
<keyword evidence="2" id="KW-0378">Hydrolase</keyword>
<protein>
    <submittedName>
        <fullName evidence="2">3',5'-cyclic-nucleotide phosphodiesterase pde1</fullName>
        <ecNumber evidence="2">3.1.4.17</ecNumber>
    </submittedName>
</protein>
<name>A0ABR3GW12_9PEZI</name>
<dbReference type="PANTHER" id="PTHR28283:SF1">
    <property type="entry name" value="3',5'-CYCLIC-NUCLEOTIDE PHOSPHODIESTERASE 1"/>
    <property type="match status" value="1"/>
</dbReference>
<keyword evidence="3" id="KW-1185">Reference proteome</keyword>
<sequence>MNTHSHRGSTSEGAERSPGGSIRKVCVYDSAVYFIRDEATKKEVMMWGDVEPALLVVQDSLSLSPRNHPAWDEAATRFHKGLLDTIFIECSYDSCQPDKALFGHLSPPHLLRELQVMAERVMVLRAQEENGRRVKLKRKRMSQGLEDIANKRPASFSDRRRDYDHEFEFGIEYQTRRRNGNANDRRCSKSPKSDEGKDMDCDENYLSPTSQPSPGFSASGMVADNELDLFEMAVGQRTPEPTPSDMQRLPSSASISAGLLGYGPLTGLHMVITHVKDTLEDEVDVARNVLASLERLEKDRKLGCTFSLSEQGSTFYF</sequence>
<gene>
    <name evidence="2" type="primary">PDE1</name>
    <name evidence="2" type="ORF">Q9L58_000687</name>
</gene>
<feature type="compositionally biased region" description="Polar residues" evidence="1">
    <location>
        <begin position="206"/>
        <end position="216"/>
    </location>
</feature>
<evidence type="ECO:0000256" key="1">
    <source>
        <dbReference type="SAM" id="MobiDB-lite"/>
    </source>
</evidence>
<evidence type="ECO:0000313" key="2">
    <source>
        <dbReference type="EMBL" id="KAL0640129.1"/>
    </source>
</evidence>
<dbReference type="InterPro" id="IPR000396">
    <property type="entry name" value="Pdiesterase2"/>
</dbReference>
<feature type="compositionally biased region" description="Basic and acidic residues" evidence="1">
    <location>
        <begin position="183"/>
        <end position="199"/>
    </location>
</feature>
<feature type="region of interest" description="Disordered" evidence="1">
    <location>
        <begin position="179"/>
        <end position="216"/>
    </location>
</feature>
<proteinExistence type="predicted"/>
<organism evidence="2 3">
    <name type="scientific">Discina gigas</name>
    <dbReference type="NCBI Taxonomy" id="1032678"/>
    <lineage>
        <taxon>Eukaryota</taxon>
        <taxon>Fungi</taxon>
        <taxon>Dikarya</taxon>
        <taxon>Ascomycota</taxon>
        <taxon>Pezizomycotina</taxon>
        <taxon>Pezizomycetes</taxon>
        <taxon>Pezizales</taxon>
        <taxon>Discinaceae</taxon>
        <taxon>Discina</taxon>
    </lineage>
</organism>
<comment type="caution">
    <text evidence="2">The sequence shown here is derived from an EMBL/GenBank/DDBJ whole genome shotgun (WGS) entry which is preliminary data.</text>
</comment>
<dbReference type="EC" id="3.1.4.17" evidence="2"/>
<dbReference type="EMBL" id="JBBBZM010000005">
    <property type="protein sequence ID" value="KAL0640129.1"/>
    <property type="molecule type" value="Genomic_DNA"/>
</dbReference>
<dbReference type="Proteomes" id="UP001447188">
    <property type="component" value="Unassembled WGS sequence"/>
</dbReference>
<dbReference type="Pfam" id="PF02112">
    <property type="entry name" value="PDEase_II"/>
    <property type="match status" value="2"/>
</dbReference>
<accession>A0ABR3GW12</accession>